<dbReference type="Proteomes" id="UP000275078">
    <property type="component" value="Unassembled WGS sequence"/>
</dbReference>
<reference evidence="2 3" key="1">
    <citation type="journal article" date="2018" name="Nat. Ecol. Evol.">
        <title>Pezizomycetes genomes reveal the molecular basis of ectomycorrhizal truffle lifestyle.</title>
        <authorList>
            <person name="Murat C."/>
            <person name="Payen T."/>
            <person name="Noel B."/>
            <person name="Kuo A."/>
            <person name="Morin E."/>
            <person name="Chen J."/>
            <person name="Kohler A."/>
            <person name="Krizsan K."/>
            <person name="Balestrini R."/>
            <person name="Da Silva C."/>
            <person name="Montanini B."/>
            <person name="Hainaut M."/>
            <person name="Levati E."/>
            <person name="Barry K.W."/>
            <person name="Belfiori B."/>
            <person name="Cichocki N."/>
            <person name="Clum A."/>
            <person name="Dockter R.B."/>
            <person name="Fauchery L."/>
            <person name="Guy J."/>
            <person name="Iotti M."/>
            <person name="Le Tacon F."/>
            <person name="Lindquist E.A."/>
            <person name="Lipzen A."/>
            <person name="Malagnac F."/>
            <person name="Mello A."/>
            <person name="Molinier V."/>
            <person name="Miyauchi S."/>
            <person name="Poulain J."/>
            <person name="Riccioni C."/>
            <person name="Rubini A."/>
            <person name="Sitrit Y."/>
            <person name="Splivallo R."/>
            <person name="Traeger S."/>
            <person name="Wang M."/>
            <person name="Zifcakova L."/>
            <person name="Wipf D."/>
            <person name="Zambonelli A."/>
            <person name="Paolocci F."/>
            <person name="Nowrousian M."/>
            <person name="Ottonello S."/>
            <person name="Baldrian P."/>
            <person name="Spatafora J.W."/>
            <person name="Henrissat B."/>
            <person name="Nagy L.G."/>
            <person name="Aury J.M."/>
            <person name="Wincker P."/>
            <person name="Grigoriev I.V."/>
            <person name="Bonfante P."/>
            <person name="Martin F.M."/>
        </authorList>
    </citation>
    <scope>NUCLEOTIDE SEQUENCE [LARGE SCALE GENOMIC DNA]</scope>
    <source>
        <strain evidence="2 3">RN42</strain>
    </source>
</reference>
<evidence type="ECO:0000313" key="3">
    <source>
        <dbReference type="Proteomes" id="UP000275078"/>
    </source>
</evidence>
<feature type="region of interest" description="Disordered" evidence="1">
    <location>
        <begin position="1"/>
        <end position="43"/>
    </location>
</feature>
<accession>A0A3N4IJ82</accession>
<name>A0A3N4IJ82_ASCIM</name>
<dbReference type="EMBL" id="ML119677">
    <property type="protein sequence ID" value="RPA81694.1"/>
    <property type="molecule type" value="Genomic_DNA"/>
</dbReference>
<evidence type="ECO:0000256" key="1">
    <source>
        <dbReference type="SAM" id="MobiDB-lite"/>
    </source>
</evidence>
<gene>
    <name evidence="2" type="ORF">BJ508DRAFT_326153</name>
</gene>
<dbReference type="AlphaFoldDB" id="A0A3N4IJ82"/>
<sequence length="197" mass="23031">MDTKARLNIMQRTNQHRKEQESLPRSNYHHHQTQPPKDLKTEAQPSTAVQFTAFHDGARHQPKRHCQLRLGCTRLARQSNSLRDEVPGFWDDDPAVSLQLRVTATASLPQNTIKRTAAYFFVYDQAVHDKENLNARKWFDSDKRKPSYRDDSNVWLQNHKLCRHLWSLQVSITPLQQFWAGIEKALPSRLSVHDTKK</sequence>
<proteinExistence type="predicted"/>
<evidence type="ECO:0000313" key="2">
    <source>
        <dbReference type="EMBL" id="RPA81694.1"/>
    </source>
</evidence>
<organism evidence="2 3">
    <name type="scientific">Ascobolus immersus RN42</name>
    <dbReference type="NCBI Taxonomy" id="1160509"/>
    <lineage>
        <taxon>Eukaryota</taxon>
        <taxon>Fungi</taxon>
        <taxon>Dikarya</taxon>
        <taxon>Ascomycota</taxon>
        <taxon>Pezizomycotina</taxon>
        <taxon>Pezizomycetes</taxon>
        <taxon>Pezizales</taxon>
        <taxon>Ascobolaceae</taxon>
        <taxon>Ascobolus</taxon>
    </lineage>
</organism>
<protein>
    <submittedName>
        <fullName evidence="2">Uncharacterized protein</fullName>
    </submittedName>
</protein>
<keyword evidence="3" id="KW-1185">Reference proteome</keyword>